<evidence type="ECO:0000313" key="7">
    <source>
        <dbReference type="EMBL" id="PGG95156.1"/>
    </source>
</evidence>
<reference evidence="7 8" key="1">
    <citation type="submission" date="2017-10" db="EMBL/GenBank/DDBJ databases">
        <title>Comparative genomics in systemic dimorphic fungi from Ajellomycetaceae.</title>
        <authorList>
            <person name="Munoz J.F."/>
            <person name="Mcewen J.G."/>
            <person name="Clay O.K."/>
            <person name="Cuomo C.A."/>
        </authorList>
    </citation>
    <scope>NUCLEOTIDE SEQUENCE [LARGE SCALE GENOMIC DNA]</scope>
    <source>
        <strain evidence="7 8">UAMH5409</strain>
    </source>
</reference>
<name>A0A2B7WEX2_9EURO</name>
<dbReference type="GO" id="GO:0008239">
    <property type="term" value="F:dipeptidyl-peptidase activity"/>
    <property type="evidence" value="ECO:0007669"/>
    <property type="project" value="TreeGrafter"/>
</dbReference>
<dbReference type="FunFam" id="3.40.50.1820:FF:000251">
    <property type="entry name" value="Extracelular serine carboxypeptidase, putative"/>
    <property type="match status" value="1"/>
</dbReference>
<keyword evidence="4" id="KW-0378">Hydrolase</keyword>
<dbReference type="EMBL" id="PDNB01000389">
    <property type="protein sequence ID" value="PGG95156.1"/>
    <property type="molecule type" value="Genomic_DNA"/>
</dbReference>
<dbReference type="SUPFAM" id="SSF53474">
    <property type="entry name" value="alpha/beta-Hydrolases"/>
    <property type="match status" value="1"/>
</dbReference>
<keyword evidence="8" id="KW-1185">Reference proteome</keyword>
<dbReference type="InterPro" id="IPR008758">
    <property type="entry name" value="Peptidase_S28"/>
</dbReference>
<dbReference type="OrthoDB" id="1735038at2759"/>
<dbReference type="InterPro" id="IPR029058">
    <property type="entry name" value="AB_hydrolase_fold"/>
</dbReference>
<dbReference type="PANTHER" id="PTHR11010">
    <property type="entry name" value="PROTEASE S28 PRO-X CARBOXYPEPTIDASE-RELATED"/>
    <property type="match status" value="1"/>
</dbReference>
<comment type="similarity">
    <text evidence="1">Belongs to the peptidase S28 family.</text>
</comment>
<dbReference type="PANTHER" id="PTHR11010:SF117">
    <property type="entry name" value="SERINE PROTEASE 16"/>
    <property type="match status" value="1"/>
</dbReference>
<sequence>MEITGWVATLPRPPVLSLLLWLASLQLVFASPWKTGRSLGIANTDFIANEQMAGESNLHHSATVPNPKTLYPAHNISVPVNHFPISPRYAPHTDAHFDLRYWYDASYYKPGGPVIVLHGGETDGEKRLEYLQKGIVAILAQATNGLGVVLEHRYYGKSVVTEDLSAKNLRFLTTEQAMADSAYFAQNVVFEGVDGKDLDLRVGKGGKDQAPWIIYGGSYAGAQVSFLRVEYPDLFWGAISSSGVTKAIYDFWEYFEPVRKYGPPDCMSTTQKLVHIVDNIILGLNNAETTKKLKSLFGLGDLTHNDDFGFILTVGPSFWQSVNWDPAVSTPEFDYYCANVTSDELLHGNEEAREQAREIVVAGGYDKEADALTNRLLNLAGYVFVSLVVKCEGLNITLDECLGSHDSAWYTKDDLSQTNRLWAYQVCTEWGYFQVGSTVPKDQLPVVSRLVDIEFASMMCRKAFGISEQPDVERVNKYGGFDIEYERLAFVDGEVDPWRPATPHAESARPRKSTLDKPFILIEGAGHHWDENGLFPNETTPTLPPPPVAEAQKQEVEFVKKWVKDWHENRQKGQTRKQLTLVSP</sequence>
<keyword evidence="5" id="KW-0325">Glycoprotein</keyword>
<dbReference type="Gene3D" id="3.40.50.1820">
    <property type="entry name" value="alpha/beta hydrolase"/>
    <property type="match status" value="2"/>
</dbReference>
<evidence type="ECO:0000256" key="1">
    <source>
        <dbReference type="ARBA" id="ARBA00011079"/>
    </source>
</evidence>
<accession>A0A2B7WEX2</accession>
<proteinExistence type="inferred from homology"/>
<keyword evidence="3 6" id="KW-0732">Signal</keyword>
<comment type="caution">
    <text evidence="7">The sequence shown here is derived from an EMBL/GenBank/DDBJ whole genome shotgun (WGS) entry which is preliminary data.</text>
</comment>
<protein>
    <recommendedName>
        <fullName evidence="9">Extracelular serine carboxypeptidase</fullName>
    </recommendedName>
</protein>
<evidence type="ECO:0000256" key="3">
    <source>
        <dbReference type="ARBA" id="ARBA00022729"/>
    </source>
</evidence>
<evidence type="ECO:0000256" key="5">
    <source>
        <dbReference type="ARBA" id="ARBA00023180"/>
    </source>
</evidence>
<feature type="signal peptide" evidence="6">
    <location>
        <begin position="1"/>
        <end position="30"/>
    </location>
</feature>
<gene>
    <name evidence="7" type="ORF">AJ79_10223</name>
</gene>
<feature type="chain" id="PRO_5012676761" description="Extracelular serine carboxypeptidase" evidence="6">
    <location>
        <begin position="31"/>
        <end position="584"/>
    </location>
</feature>
<keyword evidence="2" id="KW-0645">Protease</keyword>
<dbReference type="AlphaFoldDB" id="A0A2B7WEX2"/>
<evidence type="ECO:0000313" key="8">
    <source>
        <dbReference type="Proteomes" id="UP000223968"/>
    </source>
</evidence>
<evidence type="ECO:0000256" key="6">
    <source>
        <dbReference type="SAM" id="SignalP"/>
    </source>
</evidence>
<dbReference type="Pfam" id="PF05577">
    <property type="entry name" value="Peptidase_S28"/>
    <property type="match status" value="1"/>
</dbReference>
<organism evidence="7 8">
    <name type="scientific">Helicocarpus griseus UAMH5409</name>
    <dbReference type="NCBI Taxonomy" id="1447875"/>
    <lineage>
        <taxon>Eukaryota</taxon>
        <taxon>Fungi</taxon>
        <taxon>Dikarya</taxon>
        <taxon>Ascomycota</taxon>
        <taxon>Pezizomycotina</taxon>
        <taxon>Eurotiomycetes</taxon>
        <taxon>Eurotiomycetidae</taxon>
        <taxon>Onygenales</taxon>
        <taxon>Ajellomycetaceae</taxon>
        <taxon>Helicocarpus</taxon>
    </lineage>
</organism>
<evidence type="ECO:0000256" key="2">
    <source>
        <dbReference type="ARBA" id="ARBA00022670"/>
    </source>
</evidence>
<evidence type="ECO:0000256" key="4">
    <source>
        <dbReference type="ARBA" id="ARBA00022801"/>
    </source>
</evidence>
<dbReference type="Proteomes" id="UP000223968">
    <property type="component" value="Unassembled WGS sequence"/>
</dbReference>
<evidence type="ECO:0008006" key="9">
    <source>
        <dbReference type="Google" id="ProtNLM"/>
    </source>
</evidence>
<dbReference type="GO" id="GO:0006508">
    <property type="term" value="P:proteolysis"/>
    <property type="evidence" value="ECO:0007669"/>
    <property type="project" value="UniProtKB-KW"/>
</dbReference>
<dbReference type="GO" id="GO:0070008">
    <property type="term" value="F:serine-type exopeptidase activity"/>
    <property type="evidence" value="ECO:0007669"/>
    <property type="project" value="InterPro"/>
</dbReference>